<feature type="transmembrane region" description="Helical" evidence="1">
    <location>
        <begin position="31"/>
        <end position="51"/>
    </location>
</feature>
<feature type="transmembrane region" description="Helical" evidence="1">
    <location>
        <begin position="6"/>
        <end position="24"/>
    </location>
</feature>
<name>A0ABX1W730_9SPHI</name>
<sequence>MTAPSLIFWIIFVLPLVAFLIWLIRQDKRQGWIGLIVLAITVVAAIVWMYVKTGGK</sequence>
<dbReference type="EMBL" id="JABFCR010000032">
    <property type="protein sequence ID" value="NNU34102.1"/>
    <property type="molecule type" value="Genomic_DNA"/>
</dbReference>
<evidence type="ECO:0000313" key="3">
    <source>
        <dbReference type="Proteomes" id="UP000566071"/>
    </source>
</evidence>
<protein>
    <recommendedName>
        <fullName evidence="4">Cardiolipin synthase N-terminal domain-containing protein</fullName>
    </recommendedName>
</protein>
<dbReference type="Proteomes" id="UP000566071">
    <property type="component" value="Unassembled WGS sequence"/>
</dbReference>
<evidence type="ECO:0008006" key="4">
    <source>
        <dbReference type="Google" id="ProtNLM"/>
    </source>
</evidence>
<dbReference type="RefSeq" id="WP_175269786.1">
    <property type="nucleotide sequence ID" value="NZ_JABFCR010000032.1"/>
</dbReference>
<gene>
    <name evidence="2" type="ORF">HK413_08020</name>
</gene>
<accession>A0ABX1W730</accession>
<keyword evidence="1" id="KW-0472">Membrane</keyword>
<keyword evidence="3" id="KW-1185">Reference proteome</keyword>
<evidence type="ECO:0000256" key="1">
    <source>
        <dbReference type="SAM" id="Phobius"/>
    </source>
</evidence>
<evidence type="ECO:0000313" key="2">
    <source>
        <dbReference type="EMBL" id="NNU34102.1"/>
    </source>
</evidence>
<proteinExistence type="predicted"/>
<reference evidence="2 3" key="1">
    <citation type="submission" date="2020-05" db="EMBL/GenBank/DDBJ databases">
        <authorList>
            <person name="Khan S.A."/>
            <person name="Jeon C.O."/>
            <person name="Chun B.H."/>
        </authorList>
    </citation>
    <scope>NUCLEOTIDE SEQUENCE [LARGE SCALE GENOMIC DNA]</scope>
    <source>
        <strain evidence="2 3">S1162</strain>
    </source>
</reference>
<keyword evidence="1" id="KW-0812">Transmembrane</keyword>
<keyword evidence="1" id="KW-1133">Transmembrane helix</keyword>
<organism evidence="2 3">
    <name type="scientific">Mucilaginibacter humi</name>
    <dbReference type="NCBI Taxonomy" id="2732510"/>
    <lineage>
        <taxon>Bacteria</taxon>
        <taxon>Pseudomonadati</taxon>
        <taxon>Bacteroidota</taxon>
        <taxon>Sphingobacteriia</taxon>
        <taxon>Sphingobacteriales</taxon>
        <taxon>Sphingobacteriaceae</taxon>
        <taxon>Mucilaginibacter</taxon>
    </lineage>
</organism>
<comment type="caution">
    <text evidence="2">The sequence shown here is derived from an EMBL/GenBank/DDBJ whole genome shotgun (WGS) entry which is preliminary data.</text>
</comment>